<dbReference type="AlphaFoldDB" id="A0A9P8QBH4"/>
<organism evidence="2 3">
    <name type="scientific">Wickerhamomyces pijperi</name>
    <name type="common">Yeast</name>
    <name type="synonym">Pichia pijperi</name>
    <dbReference type="NCBI Taxonomy" id="599730"/>
    <lineage>
        <taxon>Eukaryota</taxon>
        <taxon>Fungi</taxon>
        <taxon>Dikarya</taxon>
        <taxon>Ascomycota</taxon>
        <taxon>Saccharomycotina</taxon>
        <taxon>Saccharomycetes</taxon>
        <taxon>Phaffomycetales</taxon>
        <taxon>Wickerhamomycetaceae</taxon>
        <taxon>Wickerhamomyces</taxon>
    </lineage>
</organism>
<sequence>LPEEQYARVLSSIFRGYERSLIDIYTKIGLKDSLEKAVVMRDIDYFRDRLNEVTGYENSGQRIWECVNMLSTEEESRMEAMMRNNSTEEKCIEEERLQNQDDDYPLRTGNPS</sequence>
<feature type="non-terminal residue" evidence="2">
    <location>
        <position position="1"/>
    </location>
</feature>
<evidence type="ECO:0000313" key="2">
    <source>
        <dbReference type="EMBL" id="KAH3687517.1"/>
    </source>
</evidence>
<evidence type="ECO:0000313" key="3">
    <source>
        <dbReference type="Proteomes" id="UP000774326"/>
    </source>
</evidence>
<proteinExistence type="predicted"/>
<name>A0A9P8QBH4_WICPI</name>
<feature type="compositionally biased region" description="Basic and acidic residues" evidence="1">
    <location>
        <begin position="80"/>
        <end position="99"/>
    </location>
</feature>
<reference evidence="2" key="2">
    <citation type="submission" date="2021-01" db="EMBL/GenBank/DDBJ databases">
        <authorList>
            <person name="Schikora-Tamarit M.A."/>
        </authorList>
    </citation>
    <scope>NUCLEOTIDE SEQUENCE</scope>
    <source>
        <strain evidence="2">CBS2887</strain>
    </source>
</reference>
<comment type="caution">
    <text evidence="2">The sequence shown here is derived from an EMBL/GenBank/DDBJ whole genome shotgun (WGS) entry which is preliminary data.</text>
</comment>
<evidence type="ECO:0000256" key="1">
    <source>
        <dbReference type="SAM" id="MobiDB-lite"/>
    </source>
</evidence>
<dbReference type="OrthoDB" id="10259024at2759"/>
<feature type="region of interest" description="Disordered" evidence="1">
    <location>
        <begin position="80"/>
        <end position="112"/>
    </location>
</feature>
<protein>
    <submittedName>
        <fullName evidence="2">Uncharacterized protein</fullName>
    </submittedName>
</protein>
<reference evidence="2" key="1">
    <citation type="journal article" date="2021" name="Open Biol.">
        <title>Shared evolutionary footprints suggest mitochondrial oxidative damage underlies multiple complex I losses in fungi.</title>
        <authorList>
            <person name="Schikora-Tamarit M.A."/>
            <person name="Marcet-Houben M."/>
            <person name="Nosek J."/>
            <person name="Gabaldon T."/>
        </authorList>
    </citation>
    <scope>NUCLEOTIDE SEQUENCE</scope>
    <source>
        <strain evidence="2">CBS2887</strain>
    </source>
</reference>
<accession>A0A9P8QBH4</accession>
<gene>
    <name evidence="2" type="ORF">WICPIJ_001500</name>
</gene>
<keyword evidence="3" id="KW-1185">Reference proteome</keyword>
<dbReference type="Proteomes" id="UP000774326">
    <property type="component" value="Unassembled WGS sequence"/>
</dbReference>
<dbReference type="EMBL" id="JAEUBG010000772">
    <property type="protein sequence ID" value="KAH3687517.1"/>
    <property type="molecule type" value="Genomic_DNA"/>
</dbReference>